<keyword evidence="4" id="KW-0862">Zinc</keyword>
<dbReference type="InterPro" id="IPR013087">
    <property type="entry name" value="Znf_C2H2_type"/>
</dbReference>
<keyword evidence="2" id="KW-0677">Repeat</keyword>
<dbReference type="SMART" id="SM00355">
    <property type="entry name" value="ZnF_C2H2"/>
    <property type="match status" value="5"/>
</dbReference>
<feature type="region of interest" description="Disordered" evidence="6">
    <location>
        <begin position="1"/>
        <end position="23"/>
    </location>
</feature>
<evidence type="ECO:0000313" key="8">
    <source>
        <dbReference type="EMBL" id="KAF2401423.1"/>
    </source>
</evidence>
<feature type="domain" description="C2H2-type" evidence="7">
    <location>
        <begin position="322"/>
        <end position="352"/>
    </location>
</feature>
<dbReference type="Proteomes" id="UP000799640">
    <property type="component" value="Unassembled WGS sequence"/>
</dbReference>
<dbReference type="GO" id="GO:0045944">
    <property type="term" value="P:positive regulation of transcription by RNA polymerase II"/>
    <property type="evidence" value="ECO:0007669"/>
    <property type="project" value="UniProtKB-ARBA"/>
</dbReference>
<accession>A0A6G1HZD7</accession>
<dbReference type="EMBL" id="ML996693">
    <property type="protein sequence ID" value="KAF2401423.1"/>
    <property type="molecule type" value="Genomic_DNA"/>
</dbReference>
<dbReference type="GO" id="GO:0005634">
    <property type="term" value="C:nucleus"/>
    <property type="evidence" value="ECO:0007669"/>
    <property type="project" value="UniProtKB-ARBA"/>
</dbReference>
<dbReference type="PROSITE" id="PS50157">
    <property type="entry name" value="ZINC_FINGER_C2H2_2"/>
    <property type="match status" value="3"/>
</dbReference>
<dbReference type="AlphaFoldDB" id="A0A6G1HZD7"/>
<evidence type="ECO:0000256" key="6">
    <source>
        <dbReference type="SAM" id="MobiDB-lite"/>
    </source>
</evidence>
<proteinExistence type="predicted"/>
<dbReference type="Pfam" id="PF00096">
    <property type="entry name" value="zf-C2H2"/>
    <property type="match status" value="1"/>
</dbReference>
<dbReference type="GO" id="GO:0000978">
    <property type="term" value="F:RNA polymerase II cis-regulatory region sequence-specific DNA binding"/>
    <property type="evidence" value="ECO:0007669"/>
    <property type="project" value="TreeGrafter"/>
</dbReference>
<evidence type="ECO:0000256" key="4">
    <source>
        <dbReference type="ARBA" id="ARBA00022833"/>
    </source>
</evidence>
<feature type="region of interest" description="Disordered" evidence="6">
    <location>
        <begin position="49"/>
        <end position="185"/>
    </location>
</feature>
<dbReference type="GO" id="GO:0008270">
    <property type="term" value="F:zinc ion binding"/>
    <property type="evidence" value="ECO:0007669"/>
    <property type="project" value="UniProtKB-KW"/>
</dbReference>
<evidence type="ECO:0000256" key="1">
    <source>
        <dbReference type="ARBA" id="ARBA00022723"/>
    </source>
</evidence>
<sequence length="356" mass="40136">MNSYMHMQAHTQAEGQGQNRSQNLSQNQSLFGTHSEFLRRMGLSQNLMPREIPCDPIHGSQNQREGQSQGHGQGQGHTQSLNQLQSQQHIPPQPFSFDTRQWPNHLNFHSTPFSQSLWPAQMAHSPSTSPYSSAHHTPTTSTLSSPAQPLTPRTISHAPLPSPGPVLPGAAVRPLSTPSRRSTAVPSPALTCLWRIDDEHGRTRTCSATFDTPEMLDRHMDTHKDKVGGALVCRWDGCEREGKPFMHLGKMRRHVRGIHTRYHSYQCSACSKTFTTSEQLQNHETIHTRARRFKCPHCEDKSFATRTQLSTHLRTHTNEKPYKCPCPGCEYRSGDSSNLSKHVRNKHKDMRPNGRG</sequence>
<dbReference type="Gene3D" id="3.30.160.60">
    <property type="entry name" value="Classic Zinc Finger"/>
    <property type="match status" value="4"/>
</dbReference>
<dbReference type="InterPro" id="IPR036236">
    <property type="entry name" value="Znf_C2H2_sf"/>
</dbReference>
<feature type="compositionally biased region" description="Polar residues" evidence="6">
    <location>
        <begin position="81"/>
        <end position="118"/>
    </location>
</feature>
<feature type="compositionally biased region" description="Polar residues" evidence="6">
    <location>
        <begin position="1"/>
        <end position="14"/>
    </location>
</feature>
<gene>
    <name evidence="8" type="ORF">EJ06DRAFT_529553</name>
</gene>
<feature type="domain" description="C2H2-type" evidence="7">
    <location>
        <begin position="265"/>
        <end position="292"/>
    </location>
</feature>
<evidence type="ECO:0000259" key="7">
    <source>
        <dbReference type="PROSITE" id="PS50157"/>
    </source>
</evidence>
<organism evidence="8 9">
    <name type="scientific">Trichodelitschia bisporula</name>
    <dbReference type="NCBI Taxonomy" id="703511"/>
    <lineage>
        <taxon>Eukaryota</taxon>
        <taxon>Fungi</taxon>
        <taxon>Dikarya</taxon>
        <taxon>Ascomycota</taxon>
        <taxon>Pezizomycotina</taxon>
        <taxon>Dothideomycetes</taxon>
        <taxon>Dothideomycetes incertae sedis</taxon>
        <taxon>Phaeotrichales</taxon>
        <taxon>Phaeotrichaceae</taxon>
        <taxon>Trichodelitschia</taxon>
    </lineage>
</organism>
<dbReference type="Pfam" id="PF13894">
    <property type="entry name" value="zf-C2H2_4"/>
    <property type="match status" value="1"/>
</dbReference>
<dbReference type="OrthoDB" id="3437960at2759"/>
<dbReference type="InterPro" id="IPR050329">
    <property type="entry name" value="GLI_C2H2-zinc-finger"/>
</dbReference>
<reference evidence="8" key="1">
    <citation type="journal article" date="2020" name="Stud. Mycol.">
        <title>101 Dothideomycetes genomes: a test case for predicting lifestyles and emergence of pathogens.</title>
        <authorList>
            <person name="Haridas S."/>
            <person name="Albert R."/>
            <person name="Binder M."/>
            <person name="Bloem J."/>
            <person name="Labutti K."/>
            <person name="Salamov A."/>
            <person name="Andreopoulos B."/>
            <person name="Baker S."/>
            <person name="Barry K."/>
            <person name="Bills G."/>
            <person name="Bluhm B."/>
            <person name="Cannon C."/>
            <person name="Castanera R."/>
            <person name="Culley D."/>
            <person name="Daum C."/>
            <person name="Ezra D."/>
            <person name="Gonzalez J."/>
            <person name="Henrissat B."/>
            <person name="Kuo A."/>
            <person name="Liang C."/>
            <person name="Lipzen A."/>
            <person name="Lutzoni F."/>
            <person name="Magnuson J."/>
            <person name="Mondo S."/>
            <person name="Nolan M."/>
            <person name="Ohm R."/>
            <person name="Pangilinan J."/>
            <person name="Park H.-J."/>
            <person name="Ramirez L."/>
            <person name="Alfaro M."/>
            <person name="Sun H."/>
            <person name="Tritt A."/>
            <person name="Yoshinaga Y."/>
            <person name="Zwiers L.-H."/>
            <person name="Turgeon B."/>
            <person name="Goodwin S."/>
            <person name="Spatafora J."/>
            <person name="Crous P."/>
            <person name="Grigoriev I."/>
        </authorList>
    </citation>
    <scope>NUCLEOTIDE SEQUENCE</scope>
    <source>
        <strain evidence="8">CBS 262.69</strain>
    </source>
</reference>
<dbReference type="PANTHER" id="PTHR19818:SF139">
    <property type="entry name" value="PAIR-RULE PROTEIN ODD-PAIRED"/>
    <property type="match status" value="1"/>
</dbReference>
<dbReference type="GO" id="GO:0000981">
    <property type="term" value="F:DNA-binding transcription factor activity, RNA polymerase II-specific"/>
    <property type="evidence" value="ECO:0007669"/>
    <property type="project" value="TreeGrafter"/>
</dbReference>
<feature type="compositionally biased region" description="Low complexity" evidence="6">
    <location>
        <begin position="123"/>
        <end position="152"/>
    </location>
</feature>
<keyword evidence="9" id="KW-1185">Reference proteome</keyword>
<evidence type="ECO:0000256" key="2">
    <source>
        <dbReference type="ARBA" id="ARBA00022737"/>
    </source>
</evidence>
<dbReference type="PROSITE" id="PS00028">
    <property type="entry name" value="ZINC_FINGER_C2H2_1"/>
    <property type="match status" value="1"/>
</dbReference>
<feature type="domain" description="C2H2-type" evidence="7">
    <location>
        <begin position="293"/>
        <end position="321"/>
    </location>
</feature>
<evidence type="ECO:0000313" key="9">
    <source>
        <dbReference type="Proteomes" id="UP000799640"/>
    </source>
</evidence>
<name>A0A6G1HZD7_9PEZI</name>
<feature type="region of interest" description="Disordered" evidence="6">
    <location>
        <begin position="333"/>
        <end position="356"/>
    </location>
</feature>
<keyword evidence="3 5" id="KW-0863">Zinc-finger</keyword>
<dbReference type="PANTHER" id="PTHR19818">
    <property type="entry name" value="ZINC FINGER PROTEIN ZIC AND GLI"/>
    <property type="match status" value="1"/>
</dbReference>
<evidence type="ECO:0000256" key="3">
    <source>
        <dbReference type="ARBA" id="ARBA00022771"/>
    </source>
</evidence>
<protein>
    <recommendedName>
        <fullName evidence="7">C2H2-type domain-containing protein</fullName>
    </recommendedName>
</protein>
<keyword evidence="1" id="KW-0479">Metal-binding</keyword>
<feature type="compositionally biased region" description="Polar residues" evidence="6">
    <location>
        <begin position="176"/>
        <end position="185"/>
    </location>
</feature>
<dbReference type="SUPFAM" id="SSF57667">
    <property type="entry name" value="beta-beta-alpha zinc fingers"/>
    <property type="match status" value="2"/>
</dbReference>
<evidence type="ECO:0000256" key="5">
    <source>
        <dbReference type="PROSITE-ProRule" id="PRU00042"/>
    </source>
</evidence>